<dbReference type="PANTHER" id="PTHR11266">
    <property type="entry name" value="PEROXISOMAL MEMBRANE PROTEIN 2, PXMP2 MPV17"/>
    <property type="match status" value="1"/>
</dbReference>
<feature type="transmembrane region" description="Helical" evidence="6">
    <location>
        <begin position="228"/>
        <end position="252"/>
    </location>
</feature>
<evidence type="ECO:0000256" key="3">
    <source>
        <dbReference type="ARBA" id="ARBA00022692"/>
    </source>
</evidence>
<feature type="transmembrane region" description="Helical" evidence="6">
    <location>
        <begin position="55"/>
        <end position="73"/>
    </location>
</feature>
<reference evidence="7" key="1">
    <citation type="submission" date="2021-02" db="EMBL/GenBank/DDBJ databases">
        <authorList>
            <person name="Nowell W R."/>
        </authorList>
    </citation>
    <scope>NUCLEOTIDE SEQUENCE</scope>
</reference>
<dbReference type="InterPro" id="IPR007248">
    <property type="entry name" value="Mpv17_PMP22"/>
</dbReference>
<gene>
    <name evidence="7" type="ORF">XAT740_LOCUS36901</name>
</gene>
<feature type="transmembrane region" description="Helical" evidence="6">
    <location>
        <begin position="126"/>
        <end position="144"/>
    </location>
</feature>
<name>A0A815PMD8_ADIRI</name>
<feature type="transmembrane region" description="Helical" evidence="6">
    <location>
        <begin position="185"/>
        <end position="207"/>
    </location>
</feature>
<evidence type="ECO:0000256" key="6">
    <source>
        <dbReference type="SAM" id="Phobius"/>
    </source>
</evidence>
<dbReference type="Proteomes" id="UP000663828">
    <property type="component" value="Unassembled WGS sequence"/>
</dbReference>
<feature type="transmembrane region" description="Helical" evidence="6">
    <location>
        <begin position="350"/>
        <end position="366"/>
    </location>
</feature>
<dbReference type="GO" id="GO:0016020">
    <property type="term" value="C:membrane"/>
    <property type="evidence" value="ECO:0007669"/>
    <property type="project" value="UniProtKB-SubCell"/>
</dbReference>
<dbReference type="GO" id="GO:0005737">
    <property type="term" value="C:cytoplasm"/>
    <property type="evidence" value="ECO:0007669"/>
    <property type="project" value="TreeGrafter"/>
</dbReference>
<sequence length="391" mass="44502">MAAILKSYNKFVLRYPLIAMSLTTGTTMGLGNVISQTAIEKRTLKTIDWARVSRFAAFGYLFSGPFLRYWYYGLDKYFAGAKLKPVKMMITDQIIAAPLLNSVILLYLPLSSGKSMIEAKKRFHEVNFLVFISSISCHITAGFSNCNESKLLSMAGDPINELLFHPNTTSIFFLSFRSCSIQDKVIMFTVQVFMAFSTLFGDIYAKLKLTLRILVSMFASTLRKYNNFVLHYPLLSMALTTGTTMGLGSIISQTIIEQRGLLDLDWIRIFRFAAFGYVFSGPFVRYWYYALEKVFSNTRLKPIKMMFADQTIAAPLLNAAMIAYLPLVSGKSFDEVKLRFLLDFPTVMKANYAVWPLIQLTNFYFIPVHHRVLYANICAIIWSTFVAFVTK</sequence>
<feature type="transmembrane region" description="Helical" evidence="6">
    <location>
        <begin position="93"/>
        <end position="110"/>
    </location>
</feature>
<proteinExistence type="inferred from homology"/>
<comment type="similarity">
    <text evidence="2">Belongs to the peroxisomal membrane protein PXMP2/4 family.</text>
</comment>
<feature type="transmembrane region" description="Helical" evidence="6">
    <location>
        <begin position="272"/>
        <end position="291"/>
    </location>
</feature>
<dbReference type="EMBL" id="CAJNOR010003828">
    <property type="protein sequence ID" value="CAF1451384.1"/>
    <property type="molecule type" value="Genomic_DNA"/>
</dbReference>
<feature type="transmembrane region" description="Helical" evidence="6">
    <location>
        <begin position="373"/>
        <end position="390"/>
    </location>
</feature>
<evidence type="ECO:0000256" key="4">
    <source>
        <dbReference type="ARBA" id="ARBA00022989"/>
    </source>
</evidence>
<dbReference type="Pfam" id="PF04117">
    <property type="entry name" value="Mpv17_PMP22"/>
    <property type="match status" value="1"/>
</dbReference>
<evidence type="ECO:0000256" key="5">
    <source>
        <dbReference type="ARBA" id="ARBA00023136"/>
    </source>
</evidence>
<feature type="transmembrane region" description="Helical" evidence="6">
    <location>
        <begin position="12"/>
        <end position="34"/>
    </location>
</feature>
<evidence type="ECO:0000256" key="2">
    <source>
        <dbReference type="ARBA" id="ARBA00006824"/>
    </source>
</evidence>
<accession>A0A815PMD8</accession>
<comment type="subcellular location">
    <subcellularLocation>
        <location evidence="1">Membrane</location>
        <topology evidence="1">Multi-pass membrane protein</topology>
    </subcellularLocation>
</comment>
<protein>
    <recommendedName>
        <fullName evidence="9">Mpv17-like protein</fullName>
    </recommendedName>
</protein>
<keyword evidence="4 6" id="KW-1133">Transmembrane helix</keyword>
<keyword evidence="3 6" id="KW-0812">Transmembrane</keyword>
<evidence type="ECO:0000313" key="8">
    <source>
        <dbReference type="Proteomes" id="UP000663828"/>
    </source>
</evidence>
<comment type="caution">
    <text evidence="7">The sequence shown here is derived from an EMBL/GenBank/DDBJ whole genome shotgun (WGS) entry which is preliminary data.</text>
</comment>
<feature type="transmembrane region" description="Helical" evidence="6">
    <location>
        <begin position="312"/>
        <end position="330"/>
    </location>
</feature>
<keyword evidence="5 6" id="KW-0472">Membrane</keyword>
<evidence type="ECO:0000256" key="1">
    <source>
        <dbReference type="ARBA" id="ARBA00004141"/>
    </source>
</evidence>
<dbReference type="AlphaFoldDB" id="A0A815PMD8"/>
<evidence type="ECO:0000313" key="7">
    <source>
        <dbReference type="EMBL" id="CAF1451384.1"/>
    </source>
</evidence>
<evidence type="ECO:0008006" key="9">
    <source>
        <dbReference type="Google" id="ProtNLM"/>
    </source>
</evidence>
<organism evidence="7 8">
    <name type="scientific">Adineta ricciae</name>
    <name type="common">Rotifer</name>
    <dbReference type="NCBI Taxonomy" id="249248"/>
    <lineage>
        <taxon>Eukaryota</taxon>
        <taxon>Metazoa</taxon>
        <taxon>Spiralia</taxon>
        <taxon>Gnathifera</taxon>
        <taxon>Rotifera</taxon>
        <taxon>Eurotatoria</taxon>
        <taxon>Bdelloidea</taxon>
        <taxon>Adinetida</taxon>
        <taxon>Adinetidae</taxon>
        <taxon>Adineta</taxon>
    </lineage>
</organism>
<keyword evidence="8" id="KW-1185">Reference proteome</keyword>